<evidence type="ECO:0000313" key="2">
    <source>
        <dbReference type="EMBL" id="MDY5166699.1"/>
    </source>
</evidence>
<sequence length="155" mass="18257">MRLLIKQRVFTWSDTYDVYDEYENPKYYVKAEIFAWGHQLHVYDQEGNELGVIHQKVLSFLPEFEIEINGEVIGTIYKNFTFFSNNYEVEYMGWKVEGDYLGWNYDIYDGEEAILHINKKVLAWGDTYVLDIMREEDEVNGLLLVLAIDAANCGK</sequence>
<evidence type="ECO:0000313" key="3">
    <source>
        <dbReference type="EMBL" id="PXX80594.1"/>
    </source>
</evidence>
<reference evidence="3 4" key="1">
    <citation type="submission" date="2018-05" db="EMBL/GenBank/DDBJ databases">
        <title>Genomic Encyclopedia of Type Strains, Phase IV (KMG-IV): sequencing the most valuable type-strain genomes for metagenomic binning, comparative biology and taxonomic classification.</title>
        <authorList>
            <person name="Goeker M."/>
        </authorList>
    </citation>
    <scope>NUCLEOTIDE SEQUENCE [LARGE SCALE GENOMIC DNA]</scope>
    <source>
        <strain evidence="3 4">JC118</strain>
    </source>
</reference>
<name>A0A318KRS3_9FIRM</name>
<protein>
    <submittedName>
        <fullName evidence="2">LURP-one-related family protein</fullName>
    </submittedName>
    <submittedName>
        <fullName evidence="3">Uncharacterized protein YxjI</fullName>
    </submittedName>
</protein>
<proteinExistence type="inferred from homology"/>
<gene>
    <name evidence="3" type="ORF">DES51_103190</name>
    <name evidence="2" type="ORF">MQE39_00985</name>
</gene>
<dbReference type="Proteomes" id="UP001276902">
    <property type="component" value="Unassembled WGS sequence"/>
</dbReference>
<dbReference type="RefSeq" id="WP_022938293.1">
    <property type="nucleotide sequence ID" value="NZ_BAABZA010000008.1"/>
</dbReference>
<dbReference type="AlphaFoldDB" id="A0A318KRS3"/>
<comment type="caution">
    <text evidence="3">The sequence shown here is derived from an EMBL/GenBank/DDBJ whole genome shotgun (WGS) entry which is preliminary data.</text>
</comment>
<dbReference type="SUPFAM" id="SSF54518">
    <property type="entry name" value="Tubby C-terminal domain-like"/>
    <property type="match status" value="1"/>
</dbReference>
<evidence type="ECO:0000256" key="1">
    <source>
        <dbReference type="ARBA" id="ARBA00005437"/>
    </source>
</evidence>
<dbReference type="GeneID" id="94441536"/>
<dbReference type="EMBL" id="QJKH01000003">
    <property type="protein sequence ID" value="PXX80594.1"/>
    <property type="molecule type" value="Genomic_DNA"/>
</dbReference>
<keyword evidence="4" id="KW-1185">Reference proteome</keyword>
<accession>A0A318KRS3</accession>
<evidence type="ECO:0000313" key="4">
    <source>
        <dbReference type="Proteomes" id="UP000247612"/>
    </source>
</evidence>
<dbReference type="InterPro" id="IPR025659">
    <property type="entry name" value="Tubby-like_C"/>
</dbReference>
<organism evidence="3 4">
    <name type="scientific">Dielma fastidiosa</name>
    <dbReference type="NCBI Taxonomy" id="1034346"/>
    <lineage>
        <taxon>Bacteria</taxon>
        <taxon>Bacillati</taxon>
        <taxon>Bacillota</taxon>
        <taxon>Erysipelotrichia</taxon>
        <taxon>Erysipelotrichales</taxon>
        <taxon>Erysipelotrichaceae</taxon>
        <taxon>Dielma</taxon>
    </lineage>
</organism>
<reference evidence="2" key="2">
    <citation type="submission" date="2022-03" db="EMBL/GenBank/DDBJ databases">
        <title>First case of bacteraemia caused by Dielma fastidiosa in a patient hospitalised with diverticulitis.</title>
        <authorList>
            <person name="Forman-Ankjaer B."/>
            <person name="Hvid-Jensen F."/>
            <person name="Kobel C.M."/>
            <person name="Greve T."/>
        </authorList>
    </citation>
    <scope>NUCLEOTIDE SEQUENCE</scope>
    <source>
        <strain evidence="2">AUH_DF_2021</strain>
    </source>
</reference>
<dbReference type="Pfam" id="PF04525">
    <property type="entry name" value="LOR"/>
    <property type="match status" value="1"/>
</dbReference>
<dbReference type="EMBL" id="JALDAW010000002">
    <property type="protein sequence ID" value="MDY5166699.1"/>
    <property type="molecule type" value="Genomic_DNA"/>
</dbReference>
<comment type="similarity">
    <text evidence="1">Belongs to the LOR family.</text>
</comment>
<dbReference type="InterPro" id="IPR007612">
    <property type="entry name" value="LOR"/>
</dbReference>
<dbReference type="Gene3D" id="2.40.160.200">
    <property type="entry name" value="LURP1-related"/>
    <property type="match status" value="1"/>
</dbReference>
<dbReference type="Proteomes" id="UP000247612">
    <property type="component" value="Unassembled WGS sequence"/>
</dbReference>
<dbReference type="STRING" id="1034346.GCA_000313565_01988"/>
<dbReference type="OrthoDB" id="652307at2"/>
<dbReference type="InterPro" id="IPR038595">
    <property type="entry name" value="LOR_sf"/>
</dbReference>